<dbReference type="Proteomes" id="UP000515254">
    <property type="component" value="Chromosome"/>
</dbReference>
<evidence type="ECO:0000313" key="2">
    <source>
        <dbReference type="Proteomes" id="UP000515254"/>
    </source>
</evidence>
<protein>
    <submittedName>
        <fullName evidence="1">Uncharacterized protein</fullName>
    </submittedName>
</protein>
<evidence type="ECO:0000313" key="1">
    <source>
        <dbReference type="EMBL" id="QNG99498.1"/>
    </source>
</evidence>
<gene>
    <name evidence="1" type="ORF">HNQ25_14380</name>
</gene>
<sequence length="313" mass="34818">MISYADLADDSVLILLAIEALIGPKLLQGVFSLRDCDELTPMGGDDFVRRLYRRGVLLDDPAVAEADAYFLKDGELWHKSALVRYFLPPDTLMGRGEEAFSLQRHRELTDAEALTNLWLDYSVADVMRYLHYQCSLHGQDLGSEALEKVEGAVRHGLRRYSVAQMWFIMWKVSKDAAALASRSYYSRESAAATIPTKIRKQLEIADQGSALRNEWTRPEPHIAGSLGMVFNDLFGLDEYSKGADVLELFASLSSQGRDDGVELSELATTFMNATLDGGKSLPALEAFADLVRAGLSTEDALWETINRNPALFQ</sequence>
<name>A0ABX6SCA2_9PSED</name>
<reference evidence="1 2" key="1">
    <citation type="journal article" date="2020" name="Microbiol. Resour. Announc.">
        <title>Complete genome sequences of four natural Pseudomonas isolates that catabolize a wide range of aromatic compounds relevant to lignin valorization.</title>
        <authorList>
            <person name="Hatmaker E.A."/>
            <person name="Presley G."/>
            <person name="Cannon O."/>
            <person name="Guss A.M."/>
            <person name="Elkins J.G."/>
        </authorList>
    </citation>
    <scope>NUCLEOTIDE SEQUENCE [LARGE SCALE GENOMIC DNA]</scope>
    <source>
        <strain evidence="1 2">B10D7D</strain>
    </source>
</reference>
<accession>A0ABX6SCA2</accession>
<organism evidence="1 2">
    <name type="scientific">Pseudomonas sediminis</name>
    <dbReference type="NCBI Taxonomy" id="1691904"/>
    <lineage>
        <taxon>Bacteria</taxon>
        <taxon>Pseudomonadati</taxon>
        <taxon>Pseudomonadota</taxon>
        <taxon>Gammaproteobacteria</taxon>
        <taxon>Pseudomonadales</taxon>
        <taxon>Pseudomonadaceae</taxon>
        <taxon>Pseudomonas</taxon>
    </lineage>
</organism>
<proteinExistence type="predicted"/>
<keyword evidence="2" id="KW-1185">Reference proteome</keyword>
<dbReference type="EMBL" id="CP060009">
    <property type="protein sequence ID" value="QNG99498.1"/>
    <property type="molecule type" value="Genomic_DNA"/>
</dbReference>